<organism evidence="3 4">
    <name type="scientific">Rhodocytophaga aerolata</name>
    <dbReference type="NCBI Taxonomy" id="455078"/>
    <lineage>
        <taxon>Bacteria</taxon>
        <taxon>Pseudomonadati</taxon>
        <taxon>Bacteroidota</taxon>
        <taxon>Cytophagia</taxon>
        <taxon>Cytophagales</taxon>
        <taxon>Rhodocytophagaceae</taxon>
        <taxon>Rhodocytophaga</taxon>
    </lineage>
</organism>
<dbReference type="PANTHER" id="PTHR12521">
    <property type="entry name" value="PROTEIN C6ORF130"/>
    <property type="match status" value="1"/>
</dbReference>
<dbReference type="Proteomes" id="UP001168528">
    <property type="component" value="Unassembled WGS sequence"/>
</dbReference>
<accession>A0ABT8RIE9</accession>
<dbReference type="Gene3D" id="3.40.220.10">
    <property type="entry name" value="Leucine Aminopeptidase, subunit E, domain 1"/>
    <property type="match status" value="1"/>
</dbReference>
<gene>
    <name evidence="3" type="ORF">Q0590_36735</name>
</gene>
<name>A0ABT8RIE9_9BACT</name>
<evidence type="ECO:0000256" key="1">
    <source>
        <dbReference type="ARBA" id="ARBA00035885"/>
    </source>
</evidence>
<dbReference type="InterPro" id="IPR050892">
    <property type="entry name" value="ADP-ribose_metab_enzymes"/>
</dbReference>
<dbReference type="InterPro" id="IPR043472">
    <property type="entry name" value="Macro_dom-like"/>
</dbReference>
<proteinExistence type="predicted"/>
<evidence type="ECO:0000259" key="2">
    <source>
        <dbReference type="PROSITE" id="PS51154"/>
    </source>
</evidence>
<keyword evidence="4" id="KW-1185">Reference proteome</keyword>
<dbReference type="Pfam" id="PF01661">
    <property type="entry name" value="Macro"/>
    <property type="match status" value="1"/>
</dbReference>
<dbReference type="PROSITE" id="PS51154">
    <property type="entry name" value="MACRO"/>
    <property type="match status" value="1"/>
</dbReference>
<evidence type="ECO:0000313" key="3">
    <source>
        <dbReference type="EMBL" id="MDO1451874.1"/>
    </source>
</evidence>
<reference evidence="3" key="1">
    <citation type="submission" date="2023-07" db="EMBL/GenBank/DDBJ databases">
        <title>The genome sequence of Rhodocytophaga aerolata KACC 12507.</title>
        <authorList>
            <person name="Zhang X."/>
        </authorList>
    </citation>
    <scope>NUCLEOTIDE SEQUENCE</scope>
    <source>
        <strain evidence="3">KACC 12507</strain>
    </source>
</reference>
<comment type="caution">
    <text evidence="3">The sequence shown here is derived from an EMBL/GenBank/DDBJ whole genome shotgun (WGS) entry which is preliminary data.</text>
</comment>
<dbReference type="RefSeq" id="WP_302042669.1">
    <property type="nucleotide sequence ID" value="NZ_JAUKPO010000108.1"/>
</dbReference>
<dbReference type="SMART" id="SM00506">
    <property type="entry name" value="A1pp"/>
    <property type="match status" value="1"/>
</dbReference>
<dbReference type="PANTHER" id="PTHR12521:SF0">
    <property type="entry name" value="ADP-RIBOSE GLYCOHYDROLASE OARD1"/>
    <property type="match status" value="1"/>
</dbReference>
<dbReference type="SUPFAM" id="SSF52949">
    <property type="entry name" value="Macro domain-like"/>
    <property type="match status" value="1"/>
</dbReference>
<protein>
    <submittedName>
        <fullName evidence="3">Macro domain-containing protein</fullName>
    </submittedName>
</protein>
<comment type="catalytic activity">
    <reaction evidence="1">
        <text>an N-(ADP-alpha-D-ribosyl)-thymidine in DNA + H2O = a thymidine in DNA + ADP-D-ribose</text>
        <dbReference type="Rhea" id="RHEA:71655"/>
        <dbReference type="Rhea" id="RHEA-COMP:13556"/>
        <dbReference type="Rhea" id="RHEA-COMP:18051"/>
        <dbReference type="ChEBI" id="CHEBI:15377"/>
        <dbReference type="ChEBI" id="CHEBI:57967"/>
        <dbReference type="ChEBI" id="CHEBI:137386"/>
        <dbReference type="ChEBI" id="CHEBI:191199"/>
    </reaction>
    <physiologicalReaction direction="left-to-right" evidence="1">
        <dbReference type="Rhea" id="RHEA:71656"/>
    </physiologicalReaction>
</comment>
<feature type="domain" description="Macro" evidence="2">
    <location>
        <begin position="1"/>
        <end position="152"/>
    </location>
</feature>
<sequence>MKTEKGDLIKKALRNEFDLIIHGCNCFCTMGAGIAKTIKEHFPRAYQADLKTKKGDKDKLGTISWAEEEINSRKLIVVNAYTQYDYRGRGVKADYEAIRKVFKTIKQQYTGLRIGYPAIGAGLAGGDWTIISRIIEEELASENHTFVEFEQE</sequence>
<dbReference type="EMBL" id="JAUKPO010000108">
    <property type="protein sequence ID" value="MDO1451874.1"/>
    <property type="molecule type" value="Genomic_DNA"/>
</dbReference>
<dbReference type="InterPro" id="IPR002589">
    <property type="entry name" value="Macro_dom"/>
</dbReference>
<evidence type="ECO:0000313" key="4">
    <source>
        <dbReference type="Proteomes" id="UP001168528"/>
    </source>
</evidence>